<dbReference type="InterPro" id="IPR024593">
    <property type="entry name" value="DUF3444"/>
</dbReference>
<evidence type="ECO:0000259" key="3">
    <source>
        <dbReference type="PROSITE" id="PS50846"/>
    </source>
</evidence>
<feature type="domain" description="J" evidence="2">
    <location>
        <begin position="74"/>
        <end position="138"/>
    </location>
</feature>
<dbReference type="EnsemblPlants" id="OMERI01G39540.1">
    <property type="protein sequence ID" value="OMERI01G39540.1"/>
    <property type="gene ID" value="OMERI01G39540"/>
</dbReference>
<dbReference type="InterPro" id="IPR006121">
    <property type="entry name" value="HMA_dom"/>
</dbReference>
<name>A0A0E0CCG5_9ORYZ</name>
<feature type="compositionally biased region" description="Basic and acidic residues" evidence="1">
    <location>
        <begin position="839"/>
        <end position="854"/>
    </location>
</feature>
<sequence length="869" mass="98013">MGGDAEAAAGREAIAAKMRGEDYAGARTLLLETLQTNPRLDDAFEMLSVLEVLCAAAETRARRPAGLGRGRGVDWYRILQVLPCDDAAKIDAQYRSIVRQVEPARDDLPGADAALCLVNDAYAVLSDPAKKARYDSTVANVELWCEDILQTKGICAADRSTHDYPNAELGRLNSLDADGNAVAGVSNNVPPYVQHTDRSCLDVGDCSNVASSSKTKRTDSCFLADDGFQFPDENHVDKKQKSVCEKDVHCVSSPHVDLDDRFTDPLDNREDELCSSTQYDIHNFENDREIVNFAAGQIWAAYDWEKFPRRYARINKIVADKEHLYVSWFKPSPQSHDENRWFSASLPFVCGIFIADECKISISSDNWNHHLKVYPQQGEVWAIYSDWDIGWCNDPGMRKKSTFYVVEILNSYLKGSGCTVAQLVKVDGYRSVFQRHVRSGREQLLQVHIHNLLMFSHMIPSFRFTCDVGTVFELEHSAVPENLQYENTSASVAPLYPFQGLHDDSNGFHEAAATHLSNPSTSKMDLGNPQQGMMNYNNKLSPEHFVEGQIWAVYDAPDRMPRSYVRVIRVVSHTAVSVLKLEPHPMLNEEIHWVEDGLPVSCGVFRAGSETACKEISEFSHPVECDWSAKRSFYRIFPKKGEIWAMYKNWKIAFSNADIDKCEPRMVEILSDYSDEIGVNADSGKRLFNLFPESNSGRFPFDKVDFKTCLPYCLRRQEREAPLFSTPRELKPSMENGGEEDDRANRCKRITRESDATKNGAATKLQALRLVEDLSLPSVQVVVMSANMGCSHCRQRVTKVVSKMNGLLDYMVDFGKKEVTVRGTMVHTKKKRKQHKKKHEENKKGIAANWEKKSSSQSNDSARTLAWTI</sequence>
<dbReference type="GO" id="GO:0005783">
    <property type="term" value="C:endoplasmic reticulum"/>
    <property type="evidence" value="ECO:0007669"/>
    <property type="project" value="UniProtKB-ARBA"/>
</dbReference>
<protein>
    <recommendedName>
        <fullName evidence="6">J domain-containing protein</fullName>
    </recommendedName>
</protein>
<dbReference type="Pfam" id="PF00403">
    <property type="entry name" value="HMA"/>
    <property type="match status" value="1"/>
</dbReference>
<dbReference type="eggNOG" id="ENOG502QYTS">
    <property type="taxonomic scope" value="Eukaryota"/>
</dbReference>
<dbReference type="Pfam" id="PF00226">
    <property type="entry name" value="DnaJ"/>
    <property type="match status" value="1"/>
</dbReference>
<evidence type="ECO:0000259" key="2">
    <source>
        <dbReference type="PROSITE" id="PS50076"/>
    </source>
</evidence>
<evidence type="ECO:0000313" key="5">
    <source>
        <dbReference type="Proteomes" id="UP000008021"/>
    </source>
</evidence>
<dbReference type="PROSITE" id="PS50076">
    <property type="entry name" value="DNAJ_2"/>
    <property type="match status" value="1"/>
</dbReference>
<dbReference type="CDD" id="cd06257">
    <property type="entry name" value="DnaJ"/>
    <property type="match status" value="1"/>
</dbReference>
<accession>A0A0E0CCG5</accession>
<dbReference type="GO" id="GO:0046872">
    <property type="term" value="F:metal ion binding"/>
    <property type="evidence" value="ECO:0007669"/>
    <property type="project" value="InterPro"/>
</dbReference>
<feature type="domain" description="HMA" evidence="3">
    <location>
        <begin position="779"/>
        <end position="841"/>
    </location>
</feature>
<dbReference type="PROSITE" id="PS50846">
    <property type="entry name" value="HMA_2"/>
    <property type="match status" value="1"/>
</dbReference>
<dbReference type="Proteomes" id="UP000008021">
    <property type="component" value="Chromosome 1"/>
</dbReference>
<feature type="region of interest" description="Disordered" evidence="1">
    <location>
        <begin position="829"/>
        <end position="869"/>
    </location>
</feature>
<reference evidence="4" key="1">
    <citation type="submission" date="2015-04" db="UniProtKB">
        <authorList>
            <consortium name="EnsemblPlants"/>
        </authorList>
    </citation>
    <scope>IDENTIFICATION</scope>
</reference>
<reference evidence="4" key="2">
    <citation type="submission" date="2018-05" db="EMBL/GenBank/DDBJ databases">
        <title>OmerRS3 (Oryza meridionalis Reference Sequence Version 3).</title>
        <authorList>
            <person name="Zhang J."/>
            <person name="Kudrna D."/>
            <person name="Lee S."/>
            <person name="Talag J."/>
            <person name="Welchert J."/>
            <person name="Wing R.A."/>
        </authorList>
    </citation>
    <scope>NUCLEOTIDE SEQUENCE [LARGE SCALE GENOMIC DNA]</scope>
    <source>
        <strain evidence="4">cv. OR44</strain>
    </source>
</reference>
<dbReference type="SUPFAM" id="SSF55008">
    <property type="entry name" value="HMA, heavy metal-associated domain"/>
    <property type="match status" value="1"/>
</dbReference>
<dbReference type="Pfam" id="PF11926">
    <property type="entry name" value="DUF3444"/>
    <property type="match status" value="2"/>
</dbReference>
<dbReference type="Gene3D" id="1.10.287.110">
    <property type="entry name" value="DnaJ domain"/>
    <property type="match status" value="1"/>
</dbReference>
<dbReference type="HOGENOM" id="CLU_004676_4_0_1"/>
<evidence type="ECO:0008006" key="6">
    <source>
        <dbReference type="Google" id="ProtNLM"/>
    </source>
</evidence>
<dbReference type="InterPro" id="IPR036869">
    <property type="entry name" value="J_dom_sf"/>
</dbReference>
<dbReference type="Gramene" id="OMERI01G39540.1">
    <property type="protein sequence ID" value="OMERI01G39540.1"/>
    <property type="gene ID" value="OMERI01G39540"/>
</dbReference>
<dbReference type="SUPFAM" id="SSF46565">
    <property type="entry name" value="Chaperone J-domain"/>
    <property type="match status" value="1"/>
</dbReference>
<evidence type="ECO:0000313" key="4">
    <source>
        <dbReference type="EnsemblPlants" id="OMERI01G39540.1"/>
    </source>
</evidence>
<dbReference type="PANTHER" id="PTHR47374:SF2">
    <property type="entry name" value="OS01G0927400 PROTEIN"/>
    <property type="match status" value="1"/>
</dbReference>
<proteinExistence type="predicted"/>
<dbReference type="InterPro" id="IPR001623">
    <property type="entry name" value="DnaJ_domain"/>
</dbReference>
<organism evidence="4">
    <name type="scientific">Oryza meridionalis</name>
    <dbReference type="NCBI Taxonomy" id="40149"/>
    <lineage>
        <taxon>Eukaryota</taxon>
        <taxon>Viridiplantae</taxon>
        <taxon>Streptophyta</taxon>
        <taxon>Embryophyta</taxon>
        <taxon>Tracheophyta</taxon>
        <taxon>Spermatophyta</taxon>
        <taxon>Magnoliopsida</taxon>
        <taxon>Liliopsida</taxon>
        <taxon>Poales</taxon>
        <taxon>Poaceae</taxon>
        <taxon>BOP clade</taxon>
        <taxon>Oryzoideae</taxon>
        <taxon>Oryzeae</taxon>
        <taxon>Oryzinae</taxon>
        <taxon>Oryza</taxon>
    </lineage>
</organism>
<evidence type="ECO:0000256" key="1">
    <source>
        <dbReference type="SAM" id="MobiDB-lite"/>
    </source>
</evidence>
<feature type="compositionally biased region" description="Basic residues" evidence="1">
    <location>
        <begin position="829"/>
        <end position="838"/>
    </location>
</feature>
<dbReference type="InterPro" id="IPR036163">
    <property type="entry name" value="HMA_dom_sf"/>
</dbReference>
<dbReference type="PANTHER" id="PTHR47374">
    <property type="entry name" value="ENDOSOME ANTIGEN-LIKE PROTEIN, PUTATIVE (DUF3444)-RELATED"/>
    <property type="match status" value="1"/>
</dbReference>
<dbReference type="AlphaFoldDB" id="A0A0E0CCG5"/>
<dbReference type="CDD" id="cd00371">
    <property type="entry name" value="HMA"/>
    <property type="match status" value="1"/>
</dbReference>
<dbReference type="Gene3D" id="3.30.70.100">
    <property type="match status" value="1"/>
</dbReference>
<keyword evidence="5" id="KW-1185">Reference proteome</keyword>